<dbReference type="Gene3D" id="3.40.50.300">
    <property type="entry name" value="P-loop containing nucleotide triphosphate hydrolases"/>
    <property type="match status" value="2"/>
</dbReference>
<gene>
    <name evidence="3" type="ORF">EKE94_17375</name>
</gene>
<dbReference type="InterPro" id="IPR027785">
    <property type="entry name" value="UvrD-like_helicase_C"/>
</dbReference>
<dbReference type="InterPro" id="IPR027417">
    <property type="entry name" value="P-loop_NTPase"/>
</dbReference>
<dbReference type="CDD" id="cd18809">
    <property type="entry name" value="SF1_C_RecD"/>
    <property type="match status" value="1"/>
</dbReference>
<dbReference type="OrthoDB" id="9803432at2"/>
<evidence type="ECO:0000313" key="3">
    <source>
        <dbReference type="EMBL" id="RVV96651.1"/>
    </source>
</evidence>
<accession>A0A438AD79</accession>
<sequence length="533" mass="58067">MTLTQLTFSDDQAEAYDRVAEALAQAGIDLSGGPLRPMAEGKSQTLAVIGKAGSGKTLLLAKLHEALAEAGVDIVGGDYETRRKKDRRTLAILAPTNKAASVLRNRKVPATTIHRILYTPVYDPEYERIAEWLLGNGERPEIEGMTDTALDRAQAFYQQHASIPGALAAAGLRGSDFITGWKRREEPLDIGFVDESSMLDKRQFDDLQEIFPTLVLFGDPAQLAPVNQSGEMVFDTLPEPQRLTLSRVHRQTRDNPILDLAHALGDEGLTFDQFERMVEEAAARDDRVVMGQRVQADLMARSPVLVWRNATRIRLIHAFRAAYGAPPDALLPGEPLICDGIELPLKHRKKRIDLEARGLIKGAQVVWLGPGKRPGFSRLHVIGAEDPQLSAASIVKIEMPDEEEPFIPFAANMGAAFLHGAAVTIHKAQGSQWPEVQVFAPDLWAAARAGRVEAGQPLWKRLAYVAITRAEERLHWVVRNRLARPEGGLTTDDLKAKPTPLKLDGGSDAPRDGGSDGGAEGEGADTSPTAGFA</sequence>
<dbReference type="RefSeq" id="WP_127907909.1">
    <property type="nucleotide sequence ID" value="NZ_RQXX01000009.1"/>
</dbReference>
<organism evidence="3 4">
    <name type="scientific">Mesobaculum littorinae</name>
    <dbReference type="NCBI Taxonomy" id="2486419"/>
    <lineage>
        <taxon>Bacteria</taxon>
        <taxon>Pseudomonadati</taxon>
        <taxon>Pseudomonadota</taxon>
        <taxon>Alphaproteobacteria</taxon>
        <taxon>Rhodobacterales</taxon>
        <taxon>Roseobacteraceae</taxon>
        <taxon>Mesobaculum</taxon>
    </lineage>
</organism>
<dbReference type="SUPFAM" id="SSF52540">
    <property type="entry name" value="P-loop containing nucleoside triphosphate hydrolases"/>
    <property type="match status" value="1"/>
</dbReference>
<comment type="caution">
    <text evidence="3">The sequence shown here is derived from an EMBL/GenBank/DDBJ whole genome shotgun (WGS) entry which is preliminary data.</text>
</comment>
<name>A0A438AD79_9RHOB</name>
<dbReference type="AlphaFoldDB" id="A0A438AD79"/>
<dbReference type="Pfam" id="PF13604">
    <property type="entry name" value="AAA_30"/>
    <property type="match status" value="1"/>
</dbReference>
<feature type="region of interest" description="Disordered" evidence="1">
    <location>
        <begin position="487"/>
        <end position="533"/>
    </location>
</feature>
<dbReference type="Pfam" id="PF13538">
    <property type="entry name" value="UvrD_C_2"/>
    <property type="match status" value="1"/>
</dbReference>
<evidence type="ECO:0000313" key="4">
    <source>
        <dbReference type="Proteomes" id="UP000285908"/>
    </source>
</evidence>
<dbReference type="EMBL" id="RQXX01000009">
    <property type="protein sequence ID" value="RVV96651.1"/>
    <property type="molecule type" value="Genomic_DNA"/>
</dbReference>
<evidence type="ECO:0000259" key="2">
    <source>
        <dbReference type="Pfam" id="PF13538"/>
    </source>
</evidence>
<reference evidence="3 4" key="1">
    <citation type="submission" date="2018-11" db="EMBL/GenBank/DDBJ databases">
        <title>Mesobaculum littorinae gen. nov., sp. nov., isolated from Littorina scabra that represents a novel genus of the order Rhodobacteraceae.</title>
        <authorList>
            <person name="Li F."/>
        </authorList>
    </citation>
    <scope>NUCLEOTIDE SEQUENCE [LARGE SCALE GENOMIC DNA]</scope>
    <source>
        <strain evidence="3 4">M0103</strain>
    </source>
</reference>
<keyword evidence="4" id="KW-1185">Reference proteome</keyword>
<evidence type="ECO:0000256" key="1">
    <source>
        <dbReference type="SAM" id="MobiDB-lite"/>
    </source>
</evidence>
<proteinExistence type="predicted"/>
<protein>
    <submittedName>
        <fullName evidence="3">ATPase</fullName>
    </submittedName>
</protein>
<feature type="domain" description="UvrD-like helicase C-terminal" evidence="2">
    <location>
        <begin position="419"/>
        <end position="475"/>
    </location>
</feature>
<dbReference type="Proteomes" id="UP000285908">
    <property type="component" value="Unassembled WGS sequence"/>
</dbReference>